<dbReference type="GO" id="GO:0004252">
    <property type="term" value="F:serine-type endopeptidase activity"/>
    <property type="evidence" value="ECO:0007669"/>
    <property type="project" value="InterPro"/>
</dbReference>
<dbReference type="eggNOG" id="COG0726">
    <property type="taxonomic scope" value="Bacteria"/>
</dbReference>
<feature type="signal peptide" evidence="4">
    <location>
        <begin position="1"/>
        <end position="24"/>
    </location>
</feature>
<keyword evidence="6" id="KW-0645">Protease</keyword>
<feature type="compositionally biased region" description="Low complexity" evidence="3">
    <location>
        <begin position="607"/>
        <end position="626"/>
    </location>
</feature>
<dbReference type="PANTHER" id="PTHR24276:SF98">
    <property type="entry name" value="FI18310P1-RELATED"/>
    <property type="match status" value="1"/>
</dbReference>
<feature type="domain" description="Peptidase S1" evidence="5">
    <location>
        <begin position="27"/>
        <end position="238"/>
    </location>
</feature>
<dbReference type="PROSITE" id="PS50240">
    <property type="entry name" value="TRYPSIN_DOM"/>
    <property type="match status" value="1"/>
</dbReference>
<dbReference type="Proteomes" id="UP000007882">
    <property type="component" value="Chromosome"/>
</dbReference>
<feature type="region of interest" description="Disordered" evidence="3">
    <location>
        <begin position="605"/>
        <end position="633"/>
    </location>
</feature>
<feature type="chain" id="PRO_5003627667" evidence="4">
    <location>
        <begin position="25"/>
        <end position="762"/>
    </location>
</feature>
<keyword evidence="6" id="KW-0378">Hydrolase</keyword>
<dbReference type="STRING" id="512565.AMIS_26290"/>
<dbReference type="InterPro" id="IPR001254">
    <property type="entry name" value="Trypsin_dom"/>
</dbReference>
<dbReference type="eggNOG" id="COG5640">
    <property type="taxonomic scope" value="Bacteria"/>
</dbReference>
<keyword evidence="7" id="KW-1185">Reference proteome</keyword>
<dbReference type="Gene3D" id="2.40.10.10">
    <property type="entry name" value="Trypsin-like serine proteases"/>
    <property type="match status" value="1"/>
</dbReference>
<dbReference type="InterPro" id="IPR009003">
    <property type="entry name" value="Peptidase_S1_PA"/>
</dbReference>
<dbReference type="Pfam" id="PF00089">
    <property type="entry name" value="Trypsin"/>
    <property type="match status" value="1"/>
</dbReference>
<sequence>MMRRLVTAAGAAVLIAAAAPPAPAAAVTGGTAVTSGYGFVAEIRAADGTRGCSGALVDPEWVVTSADCVPADLPATSLRITVGRTDRAAAGTGQVRAATETVRHPSRGIVLAKLATPITDIAPVPFGTTAPVVGETLTVAGYGRTGTDWVPDQLHVADLRVQSVATGRLGLTGAPAALCAGDTGGPALRVTGNAVALVALHSASWQGGCLETEATETRSTTTETRLDDVAAWARETIRGGAFVRLPTSGQVLDTRSGLGGGPAAPAARSITTFQVAGVAGVPAGGVSAVLLDLTAISATGNYLTVFPEGGTRDPALSMLNTSEQTLSNTVVVPLPASGRLSVYNNTGGHMLADVQGYYVRGAGAGFVPVAPTWLVDTRNGTGGSTGTIPGNGSRTFTLTGGVVPVGATAVFADVIAVGATGPGWLAAAPPGVAANRSVMDYVAGNTAHGVAIQLGSDGRVTITNRGYAIHLVLTVTGYYVPGSGTAGLRTLTARRLLDTRISGTGTPVAAQGTADISTGLPAGATAVLNLTSVANTQSGHLHAWPVGGAEPAPSFANYAPPGSGARSALATVPVGTDGRIRLRNVSSGTAHLLADLQGWYAPGGPAPSGAPAGPVAAVPAPSGEAPTETNGGTLVEDYRYPGAATIEATQHISLGRGDGHILLADCGAGTPAADLIVVETHDAGLGFPRFCFKARGTAGVLTLDLPKTFLVRADAGRALAATSRSATGTTTVTVGAGQYRGVGIGEEGGAESALVELRYPPS</sequence>
<evidence type="ECO:0000313" key="7">
    <source>
        <dbReference type="Proteomes" id="UP000007882"/>
    </source>
</evidence>
<name>I0H4B2_ACTM4</name>
<dbReference type="EMBL" id="AP012319">
    <property type="protein sequence ID" value="BAL87849.1"/>
    <property type="molecule type" value="Genomic_DNA"/>
</dbReference>
<comment type="similarity">
    <text evidence="1">Belongs to the peptidase S1 family.</text>
</comment>
<evidence type="ECO:0000256" key="3">
    <source>
        <dbReference type="SAM" id="MobiDB-lite"/>
    </source>
</evidence>
<evidence type="ECO:0000259" key="5">
    <source>
        <dbReference type="PROSITE" id="PS50240"/>
    </source>
</evidence>
<reference evidence="6 7" key="1">
    <citation type="submission" date="2012-02" db="EMBL/GenBank/DDBJ databases">
        <title>Complete genome sequence of Actinoplanes missouriensis 431 (= NBRC 102363).</title>
        <authorList>
            <person name="Ohnishi Y."/>
            <person name="Ishikawa J."/>
            <person name="Sekine M."/>
            <person name="Hosoyama A."/>
            <person name="Harada T."/>
            <person name="Narita H."/>
            <person name="Hata T."/>
            <person name="Konno Y."/>
            <person name="Tutikane K."/>
            <person name="Fujita N."/>
            <person name="Horinouchi S."/>
            <person name="Hayakawa M."/>
        </authorList>
    </citation>
    <scope>NUCLEOTIDE SEQUENCE [LARGE SCALE GENOMIC DNA]</scope>
    <source>
        <strain evidence="7">ATCC 14538 / DSM 43046 / CBS 188.64 / JCM 3121 / NBRC 102363 / NCIMB 12654 / NRRL B-3342 / UNCC 431</strain>
    </source>
</reference>
<dbReference type="InterPro" id="IPR043504">
    <property type="entry name" value="Peptidase_S1_PA_chymotrypsin"/>
</dbReference>
<evidence type="ECO:0000313" key="6">
    <source>
        <dbReference type="EMBL" id="BAL87849.1"/>
    </source>
</evidence>
<dbReference type="InterPro" id="IPR001314">
    <property type="entry name" value="Peptidase_S1A"/>
</dbReference>
<gene>
    <name evidence="6" type="ordered locus">AMIS_26290</name>
</gene>
<dbReference type="GO" id="GO:0006508">
    <property type="term" value="P:proteolysis"/>
    <property type="evidence" value="ECO:0007669"/>
    <property type="project" value="UniProtKB-KW"/>
</dbReference>
<dbReference type="HOGENOM" id="CLU_365896_0_0_11"/>
<evidence type="ECO:0000256" key="4">
    <source>
        <dbReference type="SAM" id="SignalP"/>
    </source>
</evidence>
<dbReference type="PATRIC" id="fig|512565.3.peg.2630"/>
<dbReference type="InterPro" id="IPR050430">
    <property type="entry name" value="Peptidase_S1"/>
</dbReference>
<evidence type="ECO:0000256" key="1">
    <source>
        <dbReference type="ARBA" id="ARBA00007664"/>
    </source>
</evidence>
<dbReference type="PRINTS" id="PR00722">
    <property type="entry name" value="CHYMOTRYPSIN"/>
</dbReference>
<dbReference type="SUPFAM" id="SSF50494">
    <property type="entry name" value="Trypsin-like serine proteases"/>
    <property type="match status" value="1"/>
</dbReference>
<dbReference type="PANTHER" id="PTHR24276">
    <property type="entry name" value="POLYSERASE-RELATED"/>
    <property type="match status" value="1"/>
</dbReference>
<accession>I0H4B2</accession>
<protein>
    <submittedName>
        <fullName evidence="6">Putative trypsin-like serine protease</fullName>
    </submittedName>
</protein>
<dbReference type="AlphaFoldDB" id="I0H4B2"/>
<dbReference type="KEGG" id="ams:AMIS_26290"/>
<keyword evidence="2" id="KW-1015">Disulfide bond</keyword>
<organism evidence="6 7">
    <name type="scientific">Actinoplanes missouriensis (strain ATCC 14538 / DSM 43046 / CBS 188.64 / JCM 3121 / NBRC 102363 / NCIMB 12654 / NRRL B-3342 / UNCC 431)</name>
    <dbReference type="NCBI Taxonomy" id="512565"/>
    <lineage>
        <taxon>Bacteria</taxon>
        <taxon>Bacillati</taxon>
        <taxon>Actinomycetota</taxon>
        <taxon>Actinomycetes</taxon>
        <taxon>Micromonosporales</taxon>
        <taxon>Micromonosporaceae</taxon>
        <taxon>Actinoplanes</taxon>
    </lineage>
</organism>
<proteinExistence type="inferred from homology"/>
<keyword evidence="4" id="KW-0732">Signal</keyword>
<dbReference type="SMART" id="SM00020">
    <property type="entry name" value="Tryp_SPc"/>
    <property type="match status" value="1"/>
</dbReference>
<evidence type="ECO:0000256" key="2">
    <source>
        <dbReference type="ARBA" id="ARBA00023157"/>
    </source>
</evidence>